<evidence type="ECO:0000313" key="2">
    <source>
        <dbReference type="Proteomes" id="UP000255515"/>
    </source>
</evidence>
<dbReference type="Proteomes" id="UP000255515">
    <property type="component" value="Unassembled WGS sequence"/>
</dbReference>
<dbReference type="RefSeq" id="WP_002687874.1">
    <property type="nucleotide sequence ID" value="NZ_UFTJ01000003.1"/>
</dbReference>
<gene>
    <name evidence="1" type="ORF">NCTC11661_02070</name>
</gene>
<sequence>MKFSNFVKKKKLLFWLWKKYDWYITKYQLKKDVKILPNKVYKRVFRKDINWDNPKSLIEKIYWLQLYSDTSLWTLCADKYKVRSFVEERGCGDILNELYGVWTDANDIDWEKLPDQFVLKTNNSCGKMIIVKDKKELNVSEAVKKLNGWLKIKYGYRDGQYHYTKIPPCIIAEKLLKDKKNGNKPLTDYKIFCFDGVPESVLVVHDRRNEVLNITFYDLEWNNISSKTLNDNSIHVNGMEVSRPKSFDKMIECAKKLSRGIPQVRVDFYEVEGKVVFGEMTFTTGGYGSYLNEYYDYLGSKVDLSKINKRKNPNRPLGF</sequence>
<accession>A0A380ZU93</accession>
<dbReference type="InterPro" id="IPR029465">
    <property type="entry name" value="ATPgrasp_TupA"/>
</dbReference>
<dbReference type="AlphaFoldDB" id="A0A380ZU93"/>
<dbReference type="Pfam" id="PF14305">
    <property type="entry name" value="ATPgrasp_TupA"/>
    <property type="match status" value="1"/>
</dbReference>
<evidence type="ECO:0000313" key="1">
    <source>
        <dbReference type="EMBL" id="SUV52923.1"/>
    </source>
</evidence>
<dbReference type="EMBL" id="UFTJ01000003">
    <property type="protein sequence ID" value="SUV52923.1"/>
    <property type="molecule type" value="Genomic_DNA"/>
</dbReference>
<reference evidence="1 2" key="1">
    <citation type="submission" date="2018-06" db="EMBL/GenBank/DDBJ databases">
        <authorList>
            <consortium name="Pathogen Informatics"/>
            <person name="Doyle S."/>
        </authorList>
    </citation>
    <scope>NUCLEOTIDE SEQUENCE [LARGE SCALE GENOMIC DNA]</scope>
    <source>
        <strain evidence="1 2">NCTC11661</strain>
    </source>
</reference>
<name>A0A380ZU93_9FLAO</name>
<proteinExistence type="predicted"/>
<organism evidence="1 2">
    <name type="scientific">Bergeyella zoohelcum</name>
    <dbReference type="NCBI Taxonomy" id="1015"/>
    <lineage>
        <taxon>Bacteria</taxon>
        <taxon>Pseudomonadati</taxon>
        <taxon>Bacteroidota</taxon>
        <taxon>Flavobacteriia</taxon>
        <taxon>Flavobacteriales</taxon>
        <taxon>Weeksellaceae</taxon>
        <taxon>Bergeyella</taxon>
    </lineage>
</organism>
<protein>
    <submittedName>
        <fullName evidence="1">Uncharacterized protein</fullName>
    </submittedName>
</protein>